<keyword evidence="3" id="KW-1185">Reference proteome</keyword>
<feature type="domain" description="DUF6443" evidence="1">
    <location>
        <begin position="39"/>
        <end position="197"/>
    </location>
</feature>
<dbReference type="KEGG" id="pseg:D3H65_28185"/>
<gene>
    <name evidence="2" type="ORF">D3H65_28185</name>
</gene>
<evidence type="ECO:0000259" key="1">
    <source>
        <dbReference type="Pfam" id="PF20041"/>
    </source>
</evidence>
<dbReference type="EMBL" id="CP032157">
    <property type="protein sequence ID" value="AXY77624.1"/>
    <property type="molecule type" value="Genomic_DNA"/>
</dbReference>
<reference evidence="2 3" key="1">
    <citation type="submission" date="2018-09" db="EMBL/GenBank/DDBJ databases">
        <title>Genome sequencing of strain 6GH32-13.</title>
        <authorList>
            <person name="Weon H.-Y."/>
            <person name="Heo J."/>
            <person name="Kwon S.-W."/>
        </authorList>
    </citation>
    <scope>NUCLEOTIDE SEQUENCE [LARGE SCALE GENOMIC DNA]</scope>
    <source>
        <strain evidence="2 3">5GH32-13</strain>
    </source>
</reference>
<protein>
    <submittedName>
        <fullName evidence="2">RHS repeat-associated core domain-containing protein</fullName>
    </submittedName>
</protein>
<dbReference type="OrthoDB" id="976756at2"/>
<evidence type="ECO:0000313" key="2">
    <source>
        <dbReference type="EMBL" id="AXY77624.1"/>
    </source>
</evidence>
<accession>A0A3B7MSU4</accession>
<proteinExistence type="predicted"/>
<dbReference type="PANTHER" id="PTHR32305">
    <property type="match status" value="1"/>
</dbReference>
<dbReference type="PANTHER" id="PTHR32305:SF15">
    <property type="entry name" value="PROTEIN RHSA-RELATED"/>
    <property type="match status" value="1"/>
</dbReference>
<dbReference type="Gene3D" id="2.180.10.10">
    <property type="entry name" value="RHS repeat-associated core"/>
    <property type="match status" value="2"/>
</dbReference>
<dbReference type="RefSeq" id="WP_119053497.1">
    <property type="nucleotide sequence ID" value="NZ_CP032157.1"/>
</dbReference>
<dbReference type="InterPro" id="IPR050708">
    <property type="entry name" value="T6SS_VgrG/RHS"/>
</dbReference>
<dbReference type="NCBIfam" id="TIGR03696">
    <property type="entry name" value="Rhs_assc_core"/>
    <property type="match status" value="1"/>
</dbReference>
<evidence type="ECO:0000313" key="3">
    <source>
        <dbReference type="Proteomes" id="UP000263900"/>
    </source>
</evidence>
<dbReference type="Proteomes" id="UP000263900">
    <property type="component" value="Chromosome"/>
</dbReference>
<dbReference type="SUPFAM" id="SSF55486">
    <property type="entry name" value="Metalloproteases ('zincins'), catalytic domain"/>
    <property type="match status" value="1"/>
</dbReference>
<dbReference type="InterPro" id="IPR045619">
    <property type="entry name" value="DUF6443"/>
</dbReference>
<organism evidence="2 3">
    <name type="scientific">Paraflavitalea soli</name>
    <dbReference type="NCBI Taxonomy" id="2315862"/>
    <lineage>
        <taxon>Bacteria</taxon>
        <taxon>Pseudomonadati</taxon>
        <taxon>Bacteroidota</taxon>
        <taxon>Chitinophagia</taxon>
        <taxon>Chitinophagales</taxon>
        <taxon>Chitinophagaceae</taxon>
        <taxon>Paraflavitalea</taxon>
    </lineage>
</organism>
<name>A0A3B7MSU4_9BACT</name>
<dbReference type="InterPro" id="IPR022385">
    <property type="entry name" value="Rhs_assc_core"/>
</dbReference>
<sequence>MRYTSNFIIMIGLALTTGRASGQQSTPNPYGAAPVNYVRTWQAKAPIGNPDSIIAAGLREVKQTTVYVDGLGRNLQTVVKKGSLPYNDTARDLVKGQVYDAQGRHSIDYLLFAANNTGGNTSVSNGGFKRNPFAQEVSCYNQRLAGQPGETNVGGGSLNWAYNQTLYDGSPLDRTTQSLPAGMSWVGSGRGIRSNYWVNTVADSVRAWQVTDVANDWGTYNSTGMYAAGMLYKNLTTDEQGKQTIEFKDKAGRLVLRKMQTTATADAGTGSGHQGWACTYYVYDDLDNLRLVVQPVGVELLAANSWNTAALSGAILAEQCYRYEYNYRKMMIRKKDPGVGEVWLVYDGRDRLVLVQDANLRSGSPAKWLYTLYDELNRPVSTGLWNNNQLMTYHKAAAENSSSYPNLTGATYEELTVTHYDDYAGLPAGFAATMSSSNINSNTINTNYNTSPEYAEPLTQTVNPSGMITWTKVKVLGTGQYLYAVNYYDDKARLIQEQVSNVSGAISTTSRQYNFAGQVIRTVQLHNKDYPNSILTNVYSKHSYDDLGRIISIGQKINISSGPYKTIAEYGYDELGQLKVKKMGTHPVTGQALETQDYVYNVRGWLVGANRGFATDTSNQSRYFGYDIGYDNEGPAIYGAAHTFATKRYDGGIGRVLWKSAGDQKIRKYEASYDNLNQLTGAAFYQYKGSGFTQSELDFSVSGISYDANGNLQKMLQKGWKPGGTVLLDSLLYTYYPHSNRLRSVLDGVNDTATQLGDFRSSTSYMAALGGTKTTTATDYLYDANGNMSKDLNKDLGFIRYNHLNLPAYIALPGKGTISYLYDARGTKLQKTVVDSTVSPVLTSTTYYVDNFVYESREHAVAQPDDEVQTQQFFTHAEGRTRFKGIDGYKYDYFVTDHLNNVRMVLSEELTTDPYPTLTLEGAVGSPAITAQNTYWENKTGASINVAAVRSSRPGAFGDTSTNGQQVMLVRKSTGAIGAAKLLKVMKGDRCHIYLEYFYTAANTNNTGASGITSLLTSFASALSASPGVTDLLKPGAATLSTALGGNAALSGLLNSAPNTSGSNQAPKAYLNVLFFDEQLRFDQAASRVYPVAYTPNTKGVFDKRLANAIEVGRNGYVYIYFSNESDELVYFDNFMLTHEHSPLLEENHYYPFGLSIAALSSKSIGKTPNRYGYNGKEKQSRELGRKGGLEWYDYGSRMYDPQTGRWPSPDPSASSYNWLSPYNYGFNNPLQVIDPTGRDGIVTGSGSQSDPYVVKANYYYYGMNDDQKKSFMAAIREYNNDGKARAIKTKEGTVYVKFDLGAKEATDKADAKKRAGEDVEKDGEQQYSFGNTVTVGNVRSKDGTADENTYGGADNQDIVLDDDDLVNLNQNAPGASLEDIRRGNVIHEIGHNLGGVHGDPGNIMSNLNATQIIDPNSISSASRFRYTLQAVDNDGTRAIIGRMDTPRGGVESKYLTPKEDKAIKERDGRAGIIWKIPSTK</sequence>
<dbReference type="Pfam" id="PF20041">
    <property type="entry name" value="DUF6443"/>
    <property type="match status" value="1"/>
</dbReference>